<dbReference type="SUPFAM" id="SSF52540">
    <property type="entry name" value="P-loop containing nucleoside triphosphate hydrolases"/>
    <property type="match status" value="1"/>
</dbReference>
<dbReference type="CDD" id="cd03213">
    <property type="entry name" value="ABCG_EPDR"/>
    <property type="match status" value="1"/>
</dbReference>
<organism evidence="10">
    <name type="scientific">Nosema pernyi</name>
    <dbReference type="NCBI Taxonomy" id="1112939"/>
    <lineage>
        <taxon>Eukaryota</taxon>
        <taxon>Fungi</taxon>
        <taxon>Fungi incertae sedis</taxon>
        <taxon>Microsporidia</taxon>
        <taxon>Nosematidae</taxon>
        <taxon>Nosema</taxon>
    </lineage>
</organism>
<protein>
    <submittedName>
        <fullName evidence="10">White-brown complex protein 7-like protein</fullName>
    </submittedName>
</protein>
<keyword evidence="6 8" id="KW-1133">Transmembrane helix</keyword>
<dbReference type="InterPro" id="IPR017871">
    <property type="entry name" value="ABC_transporter-like_CS"/>
</dbReference>
<reference evidence="10" key="1">
    <citation type="journal article" date="2015" name="Parasitol. Res.">
        <title>Morphological and molecular characterization of Nosema pernyi, a microsporidian parasite in Antheraea pernyi.</title>
        <authorList>
            <person name="Wang Y."/>
            <person name="Liu W."/>
            <person name="Jiang Y."/>
            <person name="Huang L."/>
            <person name="Irfan M."/>
            <person name="Shi S."/>
            <person name="Yang R."/>
            <person name="Qin L."/>
        </authorList>
    </citation>
    <scope>NUCLEOTIDE SEQUENCE</scope>
</reference>
<comment type="subcellular location">
    <subcellularLocation>
        <location evidence="1">Membrane</location>
        <topology evidence="1">Multi-pass membrane protein</topology>
    </subcellularLocation>
</comment>
<name>A0A0N7ADS3_9MICR</name>
<dbReference type="Gene3D" id="3.40.50.300">
    <property type="entry name" value="P-loop containing nucleotide triphosphate hydrolases"/>
    <property type="match status" value="1"/>
</dbReference>
<evidence type="ECO:0000256" key="5">
    <source>
        <dbReference type="ARBA" id="ARBA00022840"/>
    </source>
</evidence>
<keyword evidence="2" id="KW-0813">Transport</keyword>
<evidence type="ECO:0000256" key="7">
    <source>
        <dbReference type="ARBA" id="ARBA00023136"/>
    </source>
</evidence>
<evidence type="ECO:0000259" key="9">
    <source>
        <dbReference type="PROSITE" id="PS50893"/>
    </source>
</evidence>
<dbReference type="SMART" id="SM00382">
    <property type="entry name" value="AAA"/>
    <property type="match status" value="1"/>
</dbReference>
<dbReference type="InterPro" id="IPR013525">
    <property type="entry name" value="ABC2_TM"/>
</dbReference>
<dbReference type="PROSITE" id="PS50893">
    <property type="entry name" value="ABC_TRANSPORTER_2"/>
    <property type="match status" value="1"/>
</dbReference>
<evidence type="ECO:0000256" key="3">
    <source>
        <dbReference type="ARBA" id="ARBA00022692"/>
    </source>
</evidence>
<evidence type="ECO:0000256" key="1">
    <source>
        <dbReference type="ARBA" id="ARBA00004141"/>
    </source>
</evidence>
<dbReference type="GO" id="GO:0016887">
    <property type="term" value="F:ATP hydrolysis activity"/>
    <property type="evidence" value="ECO:0007669"/>
    <property type="project" value="InterPro"/>
</dbReference>
<keyword evidence="3 8" id="KW-0812">Transmembrane</keyword>
<evidence type="ECO:0000256" key="8">
    <source>
        <dbReference type="SAM" id="Phobius"/>
    </source>
</evidence>
<dbReference type="Pfam" id="PF00005">
    <property type="entry name" value="ABC_tran"/>
    <property type="match status" value="1"/>
</dbReference>
<dbReference type="InterPro" id="IPR050352">
    <property type="entry name" value="ABCG_transporters"/>
</dbReference>
<dbReference type="EMBL" id="KJ210735">
    <property type="protein sequence ID" value="AJA32463.1"/>
    <property type="molecule type" value="mRNA"/>
</dbReference>
<feature type="transmembrane region" description="Helical" evidence="8">
    <location>
        <begin position="494"/>
        <end position="513"/>
    </location>
</feature>
<accession>A0A0N7ADS3</accession>
<dbReference type="Pfam" id="PF19055">
    <property type="entry name" value="ABC2_membrane_7"/>
    <property type="match status" value="1"/>
</dbReference>
<dbReference type="GO" id="GO:0140359">
    <property type="term" value="F:ABC-type transporter activity"/>
    <property type="evidence" value="ECO:0007669"/>
    <property type="project" value="InterPro"/>
</dbReference>
<feature type="transmembrane region" description="Helical" evidence="8">
    <location>
        <begin position="519"/>
        <end position="537"/>
    </location>
</feature>
<evidence type="ECO:0000256" key="4">
    <source>
        <dbReference type="ARBA" id="ARBA00022741"/>
    </source>
</evidence>
<keyword evidence="7 8" id="KW-0472">Membrane</keyword>
<proteinExistence type="evidence at transcript level"/>
<evidence type="ECO:0000313" key="10">
    <source>
        <dbReference type="EMBL" id="AJA32463.1"/>
    </source>
</evidence>
<keyword evidence="4" id="KW-0547">Nucleotide-binding</keyword>
<feature type="transmembrane region" description="Helical" evidence="8">
    <location>
        <begin position="570"/>
        <end position="594"/>
    </location>
</feature>
<evidence type="ECO:0000256" key="6">
    <source>
        <dbReference type="ARBA" id="ARBA00022989"/>
    </source>
</evidence>
<dbReference type="InterPro" id="IPR003593">
    <property type="entry name" value="AAA+_ATPase"/>
</dbReference>
<dbReference type="Pfam" id="PF01061">
    <property type="entry name" value="ABC2_membrane"/>
    <property type="match status" value="1"/>
</dbReference>
<dbReference type="PANTHER" id="PTHR48041:SF139">
    <property type="entry name" value="PROTEIN SCARLET"/>
    <property type="match status" value="1"/>
</dbReference>
<dbReference type="PROSITE" id="PS00211">
    <property type="entry name" value="ABC_TRANSPORTER_1"/>
    <property type="match status" value="1"/>
</dbReference>
<dbReference type="GO" id="GO:0005524">
    <property type="term" value="F:ATP binding"/>
    <property type="evidence" value="ECO:0007669"/>
    <property type="project" value="UniProtKB-KW"/>
</dbReference>
<evidence type="ECO:0000256" key="2">
    <source>
        <dbReference type="ARBA" id="ARBA00022448"/>
    </source>
</evidence>
<feature type="domain" description="ABC transporter" evidence="9">
    <location>
        <begin position="10"/>
        <end position="241"/>
    </location>
</feature>
<dbReference type="GO" id="GO:0016020">
    <property type="term" value="C:membrane"/>
    <property type="evidence" value="ECO:0007669"/>
    <property type="project" value="UniProtKB-SubCell"/>
</dbReference>
<dbReference type="PANTHER" id="PTHR48041">
    <property type="entry name" value="ABC TRANSPORTER G FAMILY MEMBER 28"/>
    <property type="match status" value="1"/>
</dbReference>
<dbReference type="AlphaFoldDB" id="A0A0N7ADS3"/>
<feature type="transmembrane region" description="Helical" evidence="8">
    <location>
        <begin position="349"/>
        <end position="371"/>
    </location>
</feature>
<dbReference type="InterPro" id="IPR003439">
    <property type="entry name" value="ABC_transporter-like_ATP-bd"/>
</dbReference>
<feature type="transmembrane region" description="Helical" evidence="8">
    <location>
        <begin position="383"/>
        <end position="405"/>
    </location>
</feature>
<sequence length="610" mass="68986">MNSQTKENQLVWKNLELTSISTNKKLLSDVNGSVGPSSMTALMGPSGAGKTTLLNALAGRLPSGLKLSGEILMNGQVRDKKSWPRIMGYVEQEFKTFEYQSVLETMKFADNVKLKLGDEKIVEIMNILGLYNVKDSYVINLSGGERKRLSIAVELLGDPPILFLDEPTSGLDSFNALNILQLLKQLTEMGKTVLVTIHQPSYAMIEYFERIILLSQGGMIFDGTCDECLDFFDEAGYKLPMRTNPTDFFLDTISLDTRSSEGFEKSVSTINKIKKKWKDKKKEYPILVTQDLNRGIEYKEDVDEEERRASLINEENKFTLASLFPFFNPSVFFYLFQRNLTDYLRKKKYLLVKILQKIIFIFIFGFAYLRMGYTEADIISRRGAYVFLILNNLFGVCAPIFNVFPQEKAAITRERRSGMYSGYTAFLAKFVAEIPINLIYELTYVTILSWIIGLNSNVGRFFITLIIIASLILFSIVFGLTVSTISPAASIAQIIGSTFILLFAVYSGAFISTSTIPSWLRWLIFVSPAYYAFTALLQIQLNGTEFTQGNSTISGEKVIAQGDSTIIGTWYCILLIWLYTLLWVIVGSILFQYVTRNKVKLEKPKEVSEV</sequence>
<keyword evidence="5" id="KW-0067">ATP-binding</keyword>
<dbReference type="InterPro" id="IPR027417">
    <property type="entry name" value="P-loop_NTPase"/>
</dbReference>
<feature type="transmembrane region" description="Helical" evidence="8">
    <location>
        <begin position="318"/>
        <end position="337"/>
    </location>
</feature>
<dbReference type="InterPro" id="IPR043926">
    <property type="entry name" value="ABCG_dom"/>
</dbReference>
<feature type="transmembrane region" description="Helical" evidence="8">
    <location>
        <begin position="458"/>
        <end position="482"/>
    </location>
</feature>